<dbReference type="EMBL" id="JROU02002145">
    <property type="protein sequence ID" value="OEH74059.1"/>
    <property type="molecule type" value="Genomic_DNA"/>
</dbReference>
<dbReference type="GO" id="GO:0006631">
    <property type="term" value="P:fatty acid metabolic process"/>
    <property type="evidence" value="ECO:0007669"/>
    <property type="project" value="TreeGrafter"/>
</dbReference>
<evidence type="ECO:0000313" key="3">
    <source>
        <dbReference type="EMBL" id="OEH74059.1"/>
    </source>
</evidence>
<dbReference type="OrthoDB" id="354121at2759"/>
<gene>
    <name evidence="3" type="ORF">cyc_06062</name>
</gene>
<dbReference type="Pfam" id="PF00887">
    <property type="entry name" value="ACBP"/>
    <property type="match status" value="1"/>
</dbReference>
<dbReference type="PANTHER" id="PTHR23310">
    <property type="entry name" value="ACYL-COA-BINDING PROTEIN, ACBP"/>
    <property type="match status" value="1"/>
</dbReference>
<evidence type="ECO:0000256" key="2">
    <source>
        <dbReference type="ARBA" id="ARBA00023121"/>
    </source>
</evidence>
<evidence type="ECO:0000313" key="4">
    <source>
        <dbReference type="Proteomes" id="UP000095192"/>
    </source>
</evidence>
<accession>A0A1D3CS91</accession>
<dbReference type="PROSITE" id="PS00880">
    <property type="entry name" value="ACB_1"/>
    <property type="match status" value="1"/>
</dbReference>
<keyword evidence="2" id="KW-0446">Lipid-binding</keyword>
<sequence length="91" mass="10671">MLSEFEKAVEFVRKPVDGHSPSTAQKLRFYGLYKQATVGDNETPEPSFYQLEAKQKWKAWADFKGMDKEAAQQEYIKELDKSTPNWREHTQ</sequence>
<dbReference type="PRINTS" id="PR00689">
    <property type="entry name" value="ACOABINDINGP"/>
</dbReference>
<dbReference type="VEuPathDB" id="ToxoDB:cyc_06062"/>
<reference evidence="3 4" key="1">
    <citation type="journal article" date="2016" name="BMC Genomics">
        <title>Comparative genomics reveals Cyclospora cayetanensis possesses coccidia-like metabolism and invasion components but unique surface antigens.</title>
        <authorList>
            <person name="Liu S."/>
            <person name="Wang L."/>
            <person name="Zheng H."/>
            <person name="Xu Z."/>
            <person name="Roellig D.M."/>
            <person name="Li N."/>
            <person name="Frace M.A."/>
            <person name="Tang K."/>
            <person name="Arrowood M.J."/>
            <person name="Moss D.M."/>
            <person name="Zhang L."/>
            <person name="Feng Y."/>
            <person name="Xiao L."/>
        </authorList>
    </citation>
    <scope>NUCLEOTIDE SEQUENCE [LARGE SCALE GENOMIC DNA]</scope>
    <source>
        <strain evidence="3 4">CHN_HEN01</strain>
    </source>
</reference>
<organism evidence="3 4">
    <name type="scientific">Cyclospora cayetanensis</name>
    <dbReference type="NCBI Taxonomy" id="88456"/>
    <lineage>
        <taxon>Eukaryota</taxon>
        <taxon>Sar</taxon>
        <taxon>Alveolata</taxon>
        <taxon>Apicomplexa</taxon>
        <taxon>Conoidasida</taxon>
        <taxon>Coccidia</taxon>
        <taxon>Eucoccidiorida</taxon>
        <taxon>Eimeriorina</taxon>
        <taxon>Eimeriidae</taxon>
        <taxon>Cyclospora</taxon>
    </lineage>
</organism>
<protein>
    <submittedName>
        <fullName evidence="3">Acyl-CoA-binding protein</fullName>
    </submittedName>
</protein>
<dbReference type="AlphaFoldDB" id="A0A1D3CS91"/>
<dbReference type="GeneID" id="34622312"/>
<evidence type="ECO:0000256" key="1">
    <source>
        <dbReference type="ARBA" id="ARBA00005567"/>
    </source>
</evidence>
<dbReference type="PANTHER" id="PTHR23310:SF62">
    <property type="entry name" value="ACYL-COA BINDING PROTEIN 1, ISOFORM A"/>
    <property type="match status" value="1"/>
</dbReference>
<dbReference type="Proteomes" id="UP000095192">
    <property type="component" value="Unassembled WGS sequence"/>
</dbReference>
<dbReference type="PROSITE" id="PS51228">
    <property type="entry name" value="ACB_2"/>
    <property type="match status" value="1"/>
</dbReference>
<name>A0A1D3CS91_9EIME</name>
<proteinExistence type="inferred from homology"/>
<dbReference type="Gene3D" id="1.20.80.10">
    <property type="match status" value="1"/>
</dbReference>
<dbReference type="InterPro" id="IPR035984">
    <property type="entry name" value="Acyl-CoA-binding_sf"/>
</dbReference>
<comment type="similarity">
    <text evidence="1">Belongs to the ACBP family.</text>
</comment>
<keyword evidence="4" id="KW-1185">Reference proteome</keyword>
<dbReference type="InterPro" id="IPR014352">
    <property type="entry name" value="FERM/acyl-CoA-bd_prot_sf"/>
</dbReference>
<dbReference type="VEuPathDB" id="ToxoDB:LOC34622312"/>
<dbReference type="GO" id="GO:0000062">
    <property type="term" value="F:fatty-acyl-CoA binding"/>
    <property type="evidence" value="ECO:0007669"/>
    <property type="project" value="InterPro"/>
</dbReference>
<comment type="caution">
    <text evidence="3">The sequence shown here is derived from an EMBL/GenBank/DDBJ whole genome shotgun (WGS) entry which is preliminary data.</text>
</comment>
<dbReference type="InterPro" id="IPR000582">
    <property type="entry name" value="Acyl-CoA-binding_protein"/>
</dbReference>
<dbReference type="InterPro" id="IPR022408">
    <property type="entry name" value="Acyl-CoA-binding_prot_CS"/>
</dbReference>
<dbReference type="SUPFAM" id="SSF47027">
    <property type="entry name" value="Acyl-CoA binding protein"/>
    <property type="match status" value="1"/>
</dbReference>